<accession>A0A7J6WXJ5</accession>
<proteinExistence type="predicted"/>
<keyword evidence="2" id="KW-1185">Reference proteome</keyword>
<organism evidence="1 2">
    <name type="scientific">Thalictrum thalictroides</name>
    <name type="common">Rue-anemone</name>
    <name type="synonym">Anemone thalictroides</name>
    <dbReference type="NCBI Taxonomy" id="46969"/>
    <lineage>
        <taxon>Eukaryota</taxon>
        <taxon>Viridiplantae</taxon>
        <taxon>Streptophyta</taxon>
        <taxon>Embryophyta</taxon>
        <taxon>Tracheophyta</taxon>
        <taxon>Spermatophyta</taxon>
        <taxon>Magnoliopsida</taxon>
        <taxon>Ranunculales</taxon>
        <taxon>Ranunculaceae</taxon>
        <taxon>Thalictroideae</taxon>
        <taxon>Thalictrum</taxon>
    </lineage>
</organism>
<evidence type="ECO:0000313" key="2">
    <source>
        <dbReference type="Proteomes" id="UP000554482"/>
    </source>
</evidence>
<dbReference type="EMBL" id="JABWDY010009173">
    <property type="protein sequence ID" value="KAF5201627.1"/>
    <property type="molecule type" value="Genomic_DNA"/>
</dbReference>
<gene>
    <name evidence="1" type="ORF">FRX31_008786</name>
</gene>
<reference evidence="1 2" key="1">
    <citation type="submission" date="2020-06" db="EMBL/GenBank/DDBJ databases">
        <title>Transcriptomic and genomic resources for Thalictrum thalictroides and T. hernandezii: Facilitating candidate gene discovery in an emerging model plant lineage.</title>
        <authorList>
            <person name="Arias T."/>
            <person name="Riano-Pachon D.M."/>
            <person name="Di Stilio V.S."/>
        </authorList>
    </citation>
    <scope>NUCLEOTIDE SEQUENCE [LARGE SCALE GENOMIC DNA]</scope>
    <source>
        <strain evidence="2">cv. WT478/WT964</strain>
        <tissue evidence="1">Leaves</tissue>
    </source>
</reference>
<protein>
    <submittedName>
        <fullName evidence="1">Uncharacterized protein</fullName>
    </submittedName>
</protein>
<dbReference type="AlphaFoldDB" id="A0A7J6WXJ5"/>
<name>A0A7J6WXJ5_THATH</name>
<dbReference type="Proteomes" id="UP000554482">
    <property type="component" value="Unassembled WGS sequence"/>
</dbReference>
<sequence length="115" mass="12764">MVAINGFSVYTSLSKMVLTTRKYNLPLVLEQRKGGSLMDSFQVVDGKPVSLAIFGDLDVENEVVMENVGNILDIILKMRAKAIYKSGAQGDDRGRIRRKIFVVSQLDHGKVKFSS</sequence>
<comment type="caution">
    <text evidence="1">The sequence shown here is derived from an EMBL/GenBank/DDBJ whole genome shotgun (WGS) entry which is preliminary data.</text>
</comment>
<evidence type="ECO:0000313" key="1">
    <source>
        <dbReference type="EMBL" id="KAF5201627.1"/>
    </source>
</evidence>